<accession>A0ABS3VPZ9</accession>
<dbReference type="RefSeq" id="WP_208813530.1">
    <property type="nucleotide sequence ID" value="NZ_WVUH01000076.1"/>
</dbReference>
<protein>
    <submittedName>
        <fullName evidence="1">Glucuronyl hydrolase</fullName>
    </submittedName>
</protein>
<dbReference type="InterPro" id="IPR008928">
    <property type="entry name" value="6-hairpin_glycosidase_sf"/>
</dbReference>
<dbReference type="InterPro" id="IPR012341">
    <property type="entry name" value="6hp_glycosidase-like_sf"/>
</dbReference>
<reference evidence="1 2" key="1">
    <citation type="submission" date="2019-12" db="EMBL/GenBank/DDBJ databases">
        <title>Whole genome sequencing of endophytic Actinobacterium Micromonospora sp. MPMI6T.</title>
        <authorList>
            <person name="Evv R."/>
            <person name="Podile A.R."/>
        </authorList>
    </citation>
    <scope>NUCLEOTIDE SEQUENCE [LARGE SCALE GENOMIC DNA]</scope>
    <source>
        <strain evidence="1 2">MPMI6</strain>
    </source>
</reference>
<organism evidence="1 2">
    <name type="scientific">Micromonospora echinofusca</name>
    <dbReference type="NCBI Taxonomy" id="47858"/>
    <lineage>
        <taxon>Bacteria</taxon>
        <taxon>Bacillati</taxon>
        <taxon>Actinomycetota</taxon>
        <taxon>Actinomycetes</taxon>
        <taxon>Micromonosporales</taxon>
        <taxon>Micromonosporaceae</taxon>
        <taxon>Micromonospora</taxon>
    </lineage>
</organism>
<evidence type="ECO:0000313" key="1">
    <source>
        <dbReference type="EMBL" id="MBO4206626.1"/>
    </source>
</evidence>
<gene>
    <name evidence="1" type="ORF">GSF22_11520</name>
</gene>
<dbReference type="Gene3D" id="1.50.10.10">
    <property type="match status" value="1"/>
</dbReference>
<keyword evidence="1" id="KW-0378">Hydrolase</keyword>
<comment type="caution">
    <text evidence="1">The sequence shown here is derived from an EMBL/GenBank/DDBJ whole genome shotgun (WGS) entry which is preliminary data.</text>
</comment>
<dbReference type="EMBL" id="WVUH01000076">
    <property type="protein sequence ID" value="MBO4206626.1"/>
    <property type="molecule type" value="Genomic_DNA"/>
</dbReference>
<dbReference type="Proteomes" id="UP000823521">
    <property type="component" value="Unassembled WGS sequence"/>
</dbReference>
<dbReference type="GO" id="GO:0016787">
    <property type="term" value="F:hydrolase activity"/>
    <property type="evidence" value="ECO:0007669"/>
    <property type="project" value="UniProtKB-KW"/>
</dbReference>
<dbReference type="SUPFAM" id="SSF48208">
    <property type="entry name" value="Six-hairpin glycosidases"/>
    <property type="match status" value="1"/>
</dbReference>
<proteinExistence type="predicted"/>
<name>A0ABS3VPZ9_MICEH</name>
<keyword evidence="2" id="KW-1185">Reference proteome</keyword>
<sequence>MTLDEARPAPTGRPAGALTTGEIGTALAHLTARVERIHRAAPEQVPLFADPATGEWTTSRRGSWVGGFWVGLLWLRATVTDDPTAAPAAAQWTVRLRDRLDDDTVTRAMTCWYGAALGVRLHDDPAATGLARLGAGVVARCYDPDLGAVPVGTAFGLGEVGRHRVSVDSAGALVRLLCWAADDGGDPRLRTVAARHLDRFTAGDPTGPVPVELDRDPATGALVDRHPGGSWARGEAWALLATVDAHLALGDGYRPAAQAAAERWLTRHGDRVPADRPERPDGLLDTAAAAIAGYALRKLGAVGLPDAERYASAADLLLARLVREHLGGSPGVDAPPGMLRGGCYEVRPGQRREVETVWGTFFLTAALATAAGRIHPTVL</sequence>
<evidence type="ECO:0000313" key="2">
    <source>
        <dbReference type="Proteomes" id="UP000823521"/>
    </source>
</evidence>